<evidence type="ECO:0000256" key="2">
    <source>
        <dbReference type="ARBA" id="ARBA00022723"/>
    </source>
</evidence>
<dbReference type="Pfam" id="PF01557">
    <property type="entry name" value="FAA_hydrolase"/>
    <property type="match status" value="1"/>
</dbReference>
<protein>
    <submittedName>
        <fullName evidence="4">Ureidoglycolate lyase</fullName>
        <ecNumber evidence="4">4.3.2.3</ecNumber>
    </submittedName>
</protein>
<reference evidence="4 5" key="1">
    <citation type="submission" date="2019-08" db="EMBL/GenBank/DDBJ databases">
        <title>Deep-cultivation of Planctomycetes and their phenomic and genomic characterization uncovers novel biology.</title>
        <authorList>
            <person name="Wiegand S."/>
            <person name="Jogler M."/>
            <person name="Boedeker C."/>
            <person name="Pinto D."/>
            <person name="Vollmers J."/>
            <person name="Rivas-Marin E."/>
            <person name="Kohn T."/>
            <person name="Peeters S.H."/>
            <person name="Heuer A."/>
            <person name="Rast P."/>
            <person name="Oberbeckmann S."/>
            <person name="Bunk B."/>
            <person name="Jeske O."/>
            <person name="Meyerdierks A."/>
            <person name="Storesund J.E."/>
            <person name="Kallscheuer N."/>
            <person name="Luecker S."/>
            <person name="Lage O.M."/>
            <person name="Pohl T."/>
            <person name="Merkel B.J."/>
            <person name="Hornburger P."/>
            <person name="Mueller R.-W."/>
            <person name="Bruemmer F."/>
            <person name="Labrenz M."/>
            <person name="Spormann A.M."/>
            <person name="Op den Camp H."/>
            <person name="Overmann J."/>
            <person name="Amann R."/>
            <person name="Jetten M.S.M."/>
            <person name="Mascher T."/>
            <person name="Medema M.H."/>
            <person name="Devos D.P."/>
            <person name="Kaster A.-K."/>
            <person name="Ovreas L."/>
            <person name="Rohde M."/>
            <person name="Galperin M.Y."/>
            <person name="Jogler C."/>
        </authorList>
    </citation>
    <scope>NUCLEOTIDE SEQUENCE [LARGE SCALE GENOMIC DNA]</scope>
    <source>
        <strain evidence="4 5">OJF2</strain>
    </source>
</reference>
<dbReference type="OrthoDB" id="9805307at2"/>
<gene>
    <name evidence="4" type="ORF">OJF2_39180</name>
</gene>
<dbReference type="EMBL" id="CP042997">
    <property type="protein sequence ID" value="QEH35366.1"/>
    <property type="molecule type" value="Genomic_DNA"/>
</dbReference>
<dbReference type="GO" id="GO:0046872">
    <property type="term" value="F:metal ion binding"/>
    <property type="evidence" value="ECO:0007669"/>
    <property type="project" value="UniProtKB-KW"/>
</dbReference>
<dbReference type="GO" id="GO:0016853">
    <property type="term" value="F:isomerase activity"/>
    <property type="evidence" value="ECO:0007669"/>
    <property type="project" value="UniProtKB-ARBA"/>
</dbReference>
<comment type="similarity">
    <text evidence="1">Belongs to the FAH family.</text>
</comment>
<sequence length="289" mass="31202">MRWVTVATEDGPRACGVVRGSYVDVNAADPRRPATVRGLLALGEGERRAAWEALEGGPVRYDPATARLLAPVPDPRKILCIGLNYRDHAIESGAEIPGEPVLFAKYATTLIGHGAPIVLPRACREVDYEAELVVAIGRGGRHIPRDRAFEHVGGYTVGHDVSARDWQFRGPARQWTIGKTFDTFAPAGPELVSPDEAGDPHDLGIRLRLNGQVMQDSSTTQLIFGIDVLIAYLSQVMTLEPGDLIYTGTPPGVGMARKPPVWLKAGDVVEVEIDRLGTLSNTVVAENTD</sequence>
<evidence type="ECO:0000259" key="3">
    <source>
        <dbReference type="Pfam" id="PF01557"/>
    </source>
</evidence>
<dbReference type="InterPro" id="IPR051121">
    <property type="entry name" value="FAH"/>
</dbReference>
<dbReference type="GO" id="GO:0019752">
    <property type="term" value="P:carboxylic acid metabolic process"/>
    <property type="evidence" value="ECO:0007669"/>
    <property type="project" value="UniProtKB-ARBA"/>
</dbReference>
<dbReference type="Gene3D" id="3.90.850.10">
    <property type="entry name" value="Fumarylacetoacetase-like, C-terminal domain"/>
    <property type="match status" value="1"/>
</dbReference>
<dbReference type="FunFam" id="3.90.850.10:FF:000002">
    <property type="entry name" value="2-hydroxyhepta-2,4-diene-1,7-dioate isomerase"/>
    <property type="match status" value="1"/>
</dbReference>
<keyword evidence="4" id="KW-0456">Lyase</keyword>
<dbReference type="KEGG" id="agv:OJF2_39180"/>
<proteinExistence type="inferred from homology"/>
<feature type="domain" description="Fumarylacetoacetase-like C-terminal" evidence="3">
    <location>
        <begin position="77"/>
        <end position="284"/>
    </location>
</feature>
<dbReference type="Proteomes" id="UP000324233">
    <property type="component" value="Chromosome"/>
</dbReference>
<dbReference type="GO" id="GO:0050385">
    <property type="term" value="F:ureidoglycolate lyase activity"/>
    <property type="evidence" value="ECO:0007669"/>
    <property type="project" value="UniProtKB-EC"/>
</dbReference>
<name>A0A5B9W422_9BACT</name>
<dbReference type="PANTHER" id="PTHR42796:SF4">
    <property type="entry name" value="FUMARYLACETOACETATE HYDROLASE DOMAIN-CONTAINING PROTEIN 2A"/>
    <property type="match status" value="1"/>
</dbReference>
<dbReference type="InterPro" id="IPR011234">
    <property type="entry name" value="Fumarylacetoacetase-like_C"/>
</dbReference>
<keyword evidence="2" id="KW-0479">Metal-binding</keyword>
<dbReference type="EC" id="4.3.2.3" evidence="4"/>
<dbReference type="SUPFAM" id="SSF56529">
    <property type="entry name" value="FAH"/>
    <property type="match status" value="1"/>
</dbReference>
<dbReference type="RefSeq" id="WP_148595181.1">
    <property type="nucleotide sequence ID" value="NZ_CP042997.1"/>
</dbReference>
<accession>A0A5B9W422</accession>
<evidence type="ECO:0000256" key="1">
    <source>
        <dbReference type="ARBA" id="ARBA00010211"/>
    </source>
</evidence>
<evidence type="ECO:0000313" key="4">
    <source>
        <dbReference type="EMBL" id="QEH35366.1"/>
    </source>
</evidence>
<dbReference type="PANTHER" id="PTHR42796">
    <property type="entry name" value="FUMARYLACETOACETATE HYDROLASE DOMAIN-CONTAINING PROTEIN 2A-RELATED"/>
    <property type="match status" value="1"/>
</dbReference>
<keyword evidence="5" id="KW-1185">Reference proteome</keyword>
<organism evidence="4 5">
    <name type="scientific">Aquisphaera giovannonii</name>
    <dbReference type="NCBI Taxonomy" id="406548"/>
    <lineage>
        <taxon>Bacteria</taxon>
        <taxon>Pseudomonadati</taxon>
        <taxon>Planctomycetota</taxon>
        <taxon>Planctomycetia</taxon>
        <taxon>Isosphaerales</taxon>
        <taxon>Isosphaeraceae</taxon>
        <taxon>Aquisphaera</taxon>
    </lineage>
</organism>
<dbReference type="InterPro" id="IPR036663">
    <property type="entry name" value="Fumarylacetoacetase_C_sf"/>
</dbReference>
<evidence type="ECO:0000313" key="5">
    <source>
        <dbReference type="Proteomes" id="UP000324233"/>
    </source>
</evidence>
<dbReference type="AlphaFoldDB" id="A0A5B9W422"/>